<evidence type="ECO:0000313" key="8">
    <source>
        <dbReference type="EMBL" id="ODQ47351.1"/>
    </source>
</evidence>
<dbReference type="OrthoDB" id="330047at2759"/>
<organism evidence="8 9">
    <name type="scientific">Pichia membranifaciens NRRL Y-2026</name>
    <dbReference type="NCBI Taxonomy" id="763406"/>
    <lineage>
        <taxon>Eukaryota</taxon>
        <taxon>Fungi</taxon>
        <taxon>Dikarya</taxon>
        <taxon>Ascomycota</taxon>
        <taxon>Saccharomycotina</taxon>
        <taxon>Pichiomycetes</taxon>
        <taxon>Pichiales</taxon>
        <taxon>Pichiaceae</taxon>
        <taxon>Pichia</taxon>
    </lineage>
</organism>
<dbReference type="GO" id="GO:0000329">
    <property type="term" value="C:fungal-type vacuole membrane"/>
    <property type="evidence" value="ECO:0007669"/>
    <property type="project" value="TreeGrafter"/>
</dbReference>
<dbReference type="SUPFAM" id="SSF103473">
    <property type="entry name" value="MFS general substrate transporter"/>
    <property type="match status" value="1"/>
</dbReference>
<dbReference type="RefSeq" id="XP_019018464.1">
    <property type="nucleotide sequence ID" value="XM_019160760.1"/>
</dbReference>
<feature type="transmembrane region" description="Helical" evidence="7">
    <location>
        <begin position="479"/>
        <end position="498"/>
    </location>
</feature>
<gene>
    <name evidence="8" type="ORF">PICMEDRAFT_15311</name>
</gene>
<dbReference type="EMBL" id="KV454002">
    <property type="protein sequence ID" value="ODQ47351.1"/>
    <property type="molecule type" value="Genomic_DNA"/>
</dbReference>
<reference evidence="8 9" key="1">
    <citation type="journal article" date="2016" name="Proc. Natl. Acad. Sci. U.S.A.">
        <title>Comparative genomics of biotechnologically important yeasts.</title>
        <authorList>
            <person name="Riley R."/>
            <person name="Haridas S."/>
            <person name="Wolfe K.H."/>
            <person name="Lopes M.R."/>
            <person name="Hittinger C.T."/>
            <person name="Goeker M."/>
            <person name="Salamov A.A."/>
            <person name="Wisecaver J.H."/>
            <person name="Long T.M."/>
            <person name="Calvey C.H."/>
            <person name="Aerts A.L."/>
            <person name="Barry K.W."/>
            <person name="Choi C."/>
            <person name="Clum A."/>
            <person name="Coughlan A.Y."/>
            <person name="Deshpande S."/>
            <person name="Douglass A.P."/>
            <person name="Hanson S.J."/>
            <person name="Klenk H.-P."/>
            <person name="LaButti K.M."/>
            <person name="Lapidus A."/>
            <person name="Lindquist E.A."/>
            <person name="Lipzen A.M."/>
            <person name="Meier-Kolthoff J.P."/>
            <person name="Ohm R.A."/>
            <person name="Otillar R.P."/>
            <person name="Pangilinan J.L."/>
            <person name="Peng Y."/>
            <person name="Rokas A."/>
            <person name="Rosa C.A."/>
            <person name="Scheuner C."/>
            <person name="Sibirny A.A."/>
            <person name="Slot J.C."/>
            <person name="Stielow J.B."/>
            <person name="Sun H."/>
            <person name="Kurtzman C.P."/>
            <person name="Blackwell M."/>
            <person name="Grigoriev I.V."/>
            <person name="Jeffries T.W."/>
        </authorList>
    </citation>
    <scope>NUCLEOTIDE SEQUENCE [LARGE SCALE GENOMIC DNA]</scope>
    <source>
        <strain evidence="8 9">NRRL Y-2026</strain>
    </source>
</reference>
<dbReference type="STRING" id="763406.A0A1E3NMM6"/>
<feature type="transmembrane region" description="Helical" evidence="7">
    <location>
        <begin position="116"/>
        <end position="135"/>
    </location>
</feature>
<feature type="transmembrane region" description="Helical" evidence="7">
    <location>
        <begin position="437"/>
        <end position="459"/>
    </location>
</feature>
<name>A0A1E3NMM6_9ASCO</name>
<evidence type="ECO:0000256" key="5">
    <source>
        <dbReference type="ARBA" id="ARBA00022989"/>
    </source>
</evidence>
<evidence type="ECO:0000256" key="7">
    <source>
        <dbReference type="SAM" id="Phobius"/>
    </source>
</evidence>
<sequence>MSDTETTPLILPTKASSHLPPLGVRVAQVACSMLWCLFAAGPVFGFAALKPVLIAQGVYKEVCDIKVPPSTDFSILDAACVDQDLKLNLMFTLSAVVTNATALLVGSILDNYGPRITGILGSFFLALASVLLAYGKSIVWFDAYLVGYVTLAFSGPFVFISCFQLANSFPGRSGLILALLTGCFDSSSALFLFYRIAFQNNIVENLTLKKFFSFYLIVPIFIFLCQVFIMPHESYKTIEDIAKISETGLDERGLPIDPEDPRYLSGEVASLEQSRSRRGSMKSTKSVFEEIADHNLKEKSGGVFGVLHSKTIKEQFKSPWWFIMCLFTTIQMIRINFFVATISSQMEYYFDAKTAVTINKFFDIALPLGGIVAIPFIGLILDNLHTLVVLTILLGVSTAIGVFGMLSIKYLQYLGILLLVVYRPFYYTAVSDYCVKVFGYSTFGTVYGAIIFFSGMMNLLQTVLDNATHFTFHNNPTPVNSILVTLTVFFGLSMLFFIKSQEKNVIRQNVIDEALSGETDDDGAVNSNSFSALPS</sequence>
<dbReference type="AlphaFoldDB" id="A0A1E3NMM6"/>
<dbReference type="InterPro" id="IPR052599">
    <property type="entry name" value="SLC43A_AATransporter"/>
</dbReference>
<keyword evidence="5 7" id="KW-1133">Transmembrane helix</keyword>
<dbReference type="InterPro" id="IPR036259">
    <property type="entry name" value="MFS_trans_sf"/>
</dbReference>
<keyword evidence="3" id="KW-0813">Transport</keyword>
<feature type="transmembrane region" description="Helical" evidence="7">
    <location>
        <begin position="361"/>
        <end position="380"/>
    </location>
</feature>
<feature type="transmembrane region" description="Helical" evidence="7">
    <location>
        <begin position="175"/>
        <end position="197"/>
    </location>
</feature>
<evidence type="ECO:0000256" key="6">
    <source>
        <dbReference type="ARBA" id="ARBA00023136"/>
    </source>
</evidence>
<dbReference type="PANTHER" id="PTHR20772:SF2">
    <property type="entry name" value="PROTEIN FMP42"/>
    <property type="match status" value="1"/>
</dbReference>
<keyword evidence="6 7" id="KW-0472">Membrane</keyword>
<evidence type="ECO:0000313" key="9">
    <source>
        <dbReference type="Proteomes" id="UP000094455"/>
    </source>
</evidence>
<evidence type="ECO:0000256" key="2">
    <source>
        <dbReference type="ARBA" id="ARBA00006595"/>
    </source>
</evidence>
<dbReference type="PANTHER" id="PTHR20772">
    <property type="entry name" value="PROTEIN FMP42"/>
    <property type="match status" value="1"/>
</dbReference>
<evidence type="ECO:0000256" key="3">
    <source>
        <dbReference type="ARBA" id="ARBA00022448"/>
    </source>
</evidence>
<feature type="transmembrane region" description="Helical" evidence="7">
    <location>
        <begin position="212"/>
        <end position="229"/>
    </location>
</feature>
<dbReference type="Proteomes" id="UP000094455">
    <property type="component" value="Unassembled WGS sequence"/>
</dbReference>
<evidence type="ECO:0008006" key="10">
    <source>
        <dbReference type="Google" id="ProtNLM"/>
    </source>
</evidence>
<feature type="transmembrane region" description="Helical" evidence="7">
    <location>
        <begin position="141"/>
        <end position="163"/>
    </location>
</feature>
<evidence type="ECO:0000256" key="4">
    <source>
        <dbReference type="ARBA" id="ARBA00022692"/>
    </source>
</evidence>
<dbReference type="GeneID" id="30177447"/>
<feature type="transmembrane region" description="Helical" evidence="7">
    <location>
        <begin position="89"/>
        <end position="109"/>
    </location>
</feature>
<feature type="transmembrane region" description="Helical" evidence="7">
    <location>
        <begin position="320"/>
        <end position="341"/>
    </location>
</feature>
<proteinExistence type="inferred from homology"/>
<dbReference type="Gene3D" id="1.20.1250.20">
    <property type="entry name" value="MFS general substrate transporter like domains"/>
    <property type="match status" value="1"/>
</dbReference>
<evidence type="ECO:0000256" key="1">
    <source>
        <dbReference type="ARBA" id="ARBA00004141"/>
    </source>
</evidence>
<accession>A0A1E3NMM6</accession>
<comment type="similarity">
    <text evidence="2">Belongs to the SLC43A transporter (TC 2.A.1.44) family.</text>
</comment>
<keyword evidence="4 7" id="KW-0812">Transmembrane</keyword>
<feature type="transmembrane region" description="Helical" evidence="7">
    <location>
        <begin position="26"/>
        <end position="49"/>
    </location>
</feature>
<keyword evidence="9" id="KW-1185">Reference proteome</keyword>
<protein>
    <recommendedName>
        <fullName evidence="10">Protein FMP42</fullName>
    </recommendedName>
</protein>
<comment type="subcellular location">
    <subcellularLocation>
        <location evidence="1">Membrane</location>
        <topology evidence="1">Multi-pass membrane protein</topology>
    </subcellularLocation>
</comment>